<dbReference type="UniPathway" id="UPA00068">
    <property type="reaction ID" value="UER00113"/>
</dbReference>
<dbReference type="GO" id="GO:0000050">
    <property type="term" value="P:urea cycle"/>
    <property type="evidence" value="ECO:0007669"/>
    <property type="project" value="TreeGrafter"/>
</dbReference>
<dbReference type="EC" id="6.3.4.5" evidence="3 9"/>
<keyword evidence="5 9" id="KW-0436">Ligase</keyword>
<dbReference type="PANTHER" id="PTHR11587">
    <property type="entry name" value="ARGININOSUCCINATE SYNTHASE"/>
    <property type="match status" value="1"/>
</dbReference>
<dbReference type="InterPro" id="IPR024074">
    <property type="entry name" value="AS_cat/multimer_dom_body"/>
</dbReference>
<dbReference type="Gene3D" id="1.20.5.470">
    <property type="entry name" value="Single helix bin"/>
    <property type="match status" value="1"/>
</dbReference>
<dbReference type="SUPFAM" id="SSF52402">
    <property type="entry name" value="Adenine nucleotide alpha hydrolases-like"/>
    <property type="match status" value="1"/>
</dbReference>
<evidence type="ECO:0000256" key="6">
    <source>
        <dbReference type="ARBA" id="ARBA00022605"/>
    </source>
</evidence>
<feature type="domain" description="Arginosuccinate synthase C-terminal" evidence="11">
    <location>
        <begin position="174"/>
        <end position="390"/>
    </location>
</feature>
<dbReference type="InterPro" id="IPR023434">
    <property type="entry name" value="Arginosuc_synth_type_1_subfam"/>
</dbReference>
<dbReference type="PROSITE" id="PS00564">
    <property type="entry name" value="ARGININOSUCCIN_SYN_1"/>
    <property type="match status" value="1"/>
</dbReference>
<feature type="binding site" evidence="9">
    <location>
        <position position="123"/>
    </location>
    <ligand>
        <name>L-aspartate</name>
        <dbReference type="ChEBI" id="CHEBI:29991"/>
    </ligand>
</feature>
<dbReference type="RefSeq" id="WP_145068600.1">
    <property type="nucleotide sequence ID" value="NZ_CP036287.1"/>
</dbReference>
<comment type="catalytic activity">
    <reaction evidence="9">
        <text>L-citrulline + L-aspartate + ATP = 2-(N(omega)-L-arginino)succinate + AMP + diphosphate + H(+)</text>
        <dbReference type="Rhea" id="RHEA:10932"/>
        <dbReference type="ChEBI" id="CHEBI:15378"/>
        <dbReference type="ChEBI" id="CHEBI:29991"/>
        <dbReference type="ChEBI" id="CHEBI:30616"/>
        <dbReference type="ChEBI" id="CHEBI:33019"/>
        <dbReference type="ChEBI" id="CHEBI:57472"/>
        <dbReference type="ChEBI" id="CHEBI:57743"/>
        <dbReference type="ChEBI" id="CHEBI:456215"/>
        <dbReference type="EC" id="6.3.4.5"/>
    </reaction>
</comment>
<evidence type="ECO:0000256" key="4">
    <source>
        <dbReference type="ARBA" id="ARBA00022571"/>
    </source>
</evidence>
<dbReference type="GO" id="GO:0006526">
    <property type="term" value="P:L-arginine biosynthetic process"/>
    <property type="evidence" value="ECO:0007669"/>
    <property type="project" value="UniProtKB-UniRule"/>
</dbReference>
<evidence type="ECO:0000259" key="10">
    <source>
        <dbReference type="Pfam" id="PF00764"/>
    </source>
</evidence>
<name>A0A518BQ04_9BACT</name>
<dbReference type="Gene3D" id="3.40.50.620">
    <property type="entry name" value="HUPs"/>
    <property type="match status" value="1"/>
</dbReference>
<feature type="binding site" evidence="9">
    <location>
        <position position="272"/>
    </location>
    <ligand>
        <name>L-citrulline</name>
        <dbReference type="ChEBI" id="CHEBI:57743"/>
    </ligand>
</feature>
<dbReference type="Gene3D" id="3.90.1260.10">
    <property type="entry name" value="Argininosuccinate synthetase, chain A, domain 2"/>
    <property type="match status" value="1"/>
</dbReference>
<evidence type="ECO:0000259" key="11">
    <source>
        <dbReference type="Pfam" id="PF20979"/>
    </source>
</evidence>
<keyword evidence="9" id="KW-0963">Cytoplasm</keyword>
<reference evidence="12 13" key="1">
    <citation type="submission" date="2019-02" db="EMBL/GenBank/DDBJ databases">
        <title>Deep-cultivation of Planctomycetes and their phenomic and genomic characterization uncovers novel biology.</title>
        <authorList>
            <person name="Wiegand S."/>
            <person name="Jogler M."/>
            <person name="Boedeker C."/>
            <person name="Pinto D."/>
            <person name="Vollmers J."/>
            <person name="Rivas-Marin E."/>
            <person name="Kohn T."/>
            <person name="Peeters S.H."/>
            <person name="Heuer A."/>
            <person name="Rast P."/>
            <person name="Oberbeckmann S."/>
            <person name="Bunk B."/>
            <person name="Jeske O."/>
            <person name="Meyerdierks A."/>
            <person name="Storesund J.E."/>
            <person name="Kallscheuer N."/>
            <person name="Luecker S."/>
            <person name="Lage O.M."/>
            <person name="Pohl T."/>
            <person name="Merkel B.J."/>
            <person name="Hornburger P."/>
            <person name="Mueller R.-W."/>
            <person name="Bruemmer F."/>
            <person name="Labrenz M."/>
            <person name="Spormann A.M."/>
            <person name="Op den Camp H."/>
            <person name="Overmann J."/>
            <person name="Amann R."/>
            <person name="Jetten M.S.M."/>
            <person name="Mascher T."/>
            <person name="Medema M.H."/>
            <person name="Devos D.P."/>
            <person name="Kaster A.-K."/>
            <person name="Ovreas L."/>
            <person name="Rohde M."/>
            <person name="Galperin M.Y."/>
            <person name="Jogler C."/>
        </authorList>
    </citation>
    <scope>NUCLEOTIDE SEQUENCE [LARGE SCALE GENOMIC DNA]</scope>
    <source>
        <strain evidence="12 13">Pla133</strain>
    </source>
</reference>
<dbReference type="Proteomes" id="UP000316921">
    <property type="component" value="Chromosome"/>
</dbReference>
<dbReference type="InterPro" id="IPR048267">
    <property type="entry name" value="Arginosuc_syn_N"/>
</dbReference>
<keyword evidence="13" id="KW-1185">Reference proteome</keyword>
<organism evidence="12 13">
    <name type="scientific">Engelhardtia mirabilis</name>
    <dbReference type="NCBI Taxonomy" id="2528011"/>
    <lineage>
        <taxon>Bacteria</taxon>
        <taxon>Pseudomonadati</taxon>
        <taxon>Planctomycetota</taxon>
        <taxon>Planctomycetia</taxon>
        <taxon>Planctomycetia incertae sedis</taxon>
        <taxon>Engelhardtia</taxon>
    </lineage>
</organism>
<dbReference type="GO" id="GO:0000053">
    <property type="term" value="P:argininosuccinate metabolic process"/>
    <property type="evidence" value="ECO:0007669"/>
    <property type="project" value="TreeGrafter"/>
</dbReference>
<feature type="binding site" evidence="9">
    <location>
        <position position="122"/>
    </location>
    <ligand>
        <name>L-aspartate</name>
        <dbReference type="ChEBI" id="CHEBI:29991"/>
    </ligand>
</feature>
<evidence type="ECO:0000256" key="8">
    <source>
        <dbReference type="ARBA" id="ARBA00022840"/>
    </source>
</evidence>
<evidence type="ECO:0000256" key="1">
    <source>
        <dbReference type="ARBA" id="ARBA00004967"/>
    </source>
</evidence>
<comment type="pathway">
    <text evidence="1 9">Amino-acid biosynthesis; L-arginine biosynthesis; L-arginine from L-ornithine and carbamoyl phosphate: step 2/3.</text>
</comment>
<evidence type="ECO:0000256" key="3">
    <source>
        <dbReference type="ARBA" id="ARBA00012286"/>
    </source>
</evidence>
<dbReference type="GO" id="GO:0005524">
    <property type="term" value="F:ATP binding"/>
    <property type="evidence" value="ECO:0007669"/>
    <property type="project" value="UniProtKB-UniRule"/>
</dbReference>
<protein>
    <recommendedName>
        <fullName evidence="3 9">Argininosuccinate synthase</fullName>
        <ecNumber evidence="3 9">6.3.4.5</ecNumber>
    </recommendedName>
    <alternativeName>
        <fullName evidence="9">Citrulline--aspartate ligase</fullName>
    </alternativeName>
</protein>
<dbReference type="CDD" id="cd01999">
    <property type="entry name" value="ASS"/>
    <property type="match status" value="1"/>
</dbReference>
<evidence type="ECO:0000256" key="9">
    <source>
        <dbReference type="HAMAP-Rule" id="MF_00005"/>
    </source>
</evidence>
<dbReference type="NCBIfam" id="NF001770">
    <property type="entry name" value="PRK00509.1"/>
    <property type="match status" value="1"/>
</dbReference>
<dbReference type="KEGG" id="pbap:Pla133_41680"/>
<dbReference type="NCBIfam" id="TIGR00032">
    <property type="entry name" value="argG"/>
    <property type="match status" value="1"/>
</dbReference>
<accession>A0A518BQ04</accession>
<feature type="binding site" evidence="9">
    <location>
        <position position="116"/>
    </location>
    <ligand>
        <name>ATP</name>
        <dbReference type="ChEBI" id="CHEBI:30616"/>
    </ligand>
</feature>
<evidence type="ECO:0000256" key="2">
    <source>
        <dbReference type="ARBA" id="ARBA00011881"/>
    </source>
</evidence>
<feature type="binding site" evidence="9">
    <location>
        <position position="260"/>
    </location>
    <ligand>
        <name>L-citrulline</name>
        <dbReference type="ChEBI" id="CHEBI:57743"/>
    </ligand>
</feature>
<keyword evidence="4 9" id="KW-0055">Arginine biosynthesis</keyword>
<keyword evidence="6 9" id="KW-0028">Amino-acid biosynthesis</keyword>
<evidence type="ECO:0000313" key="13">
    <source>
        <dbReference type="Proteomes" id="UP000316921"/>
    </source>
</evidence>
<dbReference type="FunFam" id="3.90.1260.10:FF:000007">
    <property type="entry name" value="Argininosuccinate synthase"/>
    <property type="match status" value="1"/>
</dbReference>
<proteinExistence type="inferred from homology"/>
<dbReference type="InterPro" id="IPR001518">
    <property type="entry name" value="Arginosuc_synth"/>
</dbReference>
<feature type="binding site" evidence="9">
    <location>
        <position position="118"/>
    </location>
    <ligand>
        <name>L-aspartate</name>
        <dbReference type="ChEBI" id="CHEBI:29991"/>
    </ligand>
</feature>
<feature type="binding site" evidence="9">
    <location>
        <position position="184"/>
    </location>
    <ligand>
        <name>L-citrulline</name>
        <dbReference type="ChEBI" id="CHEBI:57743"/>
    </ligand>
</feature>
<comment type="similarity">
    <text evidence="9">Belongs to the argininosuccinate synthase family. Type 1 subfamily.</text>
</comment>
<dbReference type="SUPFAM" id="SSF69864">
    <property type="entry name" value="Argininosuccinate synthetase, C-terminal domain"/>
    <property type="match status" value="1"/>
</dbReference>
<dbReference type="PROSITE" id="PS00565">
    <property type="entry name" value="ARGININOSUCCIN_SYN_2"/>
    <property type="match status" value="1"/>
</dbReference>
<dbReference type="InterPro" id="IPR018223">
    <property type="entry name" value="Arginosuc_synth_CS"/>
</dbReference>
<feature type="binding site" evidence="9">
    <location>
        <position position="122"/>
    </location>
    <ligand>
        <name>L-citrulline</name>
        <dbReference type="ChEBI" id="CHEBI:57743"/>
    </ligand>
</feature>
<dbReference type="GO" id="GO:0005737">
    <property type="term" value="C:cytoplasm"/>
    <property type="evidence" value="ECO:0007669"/>
    <property type="project" value="UniProtKB-SubCell"/>
</dbReference>
<keyword evidence="8 9" id="KW-0067">ATP-binding</keyword>
<evidence type="ECO:0000256" key="5">
    <source>
        <dbReference type="ARBA" id="ARBA00022598"/>
    </source>
</evidence>
<dbReference type="Pfam" id="PF00764">
    <property type="entry name" value="Arginosuc_synth"/>
    <property type="match status" value="1"/>
</dbReference>
<evidence type="ECO:0000313" key="12">
    <source>
        <dbReference type="EMBL" id="QDU69052.1"/>
    </source>
</evidence>
<dbReference type="PANTHER" id="PTHR11587:SF2">
    <property type="entry name" value="ARGININOSUCCINATE SYNTHASE"/>
    <property type="match status" value="1"/>
</dbReference>
<dbReference type="FunFam" id="3.40.50.620:FF:000019">
    <property type="entry name" value="Argininosuccinate synthase"/>
    <property type="match status" value="1"/>
</dbReference>
<feature type="binding site" evidence="9">
    <location>
        <position position="91"/>
    </location>
    <ligand>
        <name>L-citrulline</name>
        <dbReference type="ChEBI" id="CHEBI:57743"/>
    </ligand>
</feature>
<dbReference type="HAMAP" id="MF_00005">
    <property type="entry name" value="Arg_succ_synth_type1"/>
    <property type="match status" value="1"/>
</dbReference>
<feature type="domain" description="Arginosuccinate synthase-like N-terminal" evidence="10">
    <location>
        <begin position="3"/>
        <end position="165"/>
    </location>
</feature>
<dbReference type="Pfam" id="PF20979">
    <property type="entry name" value="Arginosuc_syn_C"/>
    <property type="match status" value="1"/>
</dbReference>
<comment type="caution">
    <text evidence="9">Lacks conserved residue(s) required for the propagation of feature annotation.</text>
</comment>
<dbReference type="InterPro" id="IPR048268">
    <property type="entry name" value="Arginosuc_syn_C"/>
</dbReference>
<feature type="binding site" evidence="9">
    <location>
        <position position="86"/>
    </location>
    <ligand>
        <name>L-citrulline</name>
        <dbReference type="ChEBI" id="CHEBI:57743"/>
    </ligand>
</feature>
<evidence type="ECO:0000256" key="7">
    <source>
        <dbReference type="ARBA" id="ARBA00022741"/>
    </source>
</evidence>
<sequence length="407" mass="44420">MDKLVLAYSGGLDTSIAIPWLREHYGVEVHAICGDVGQGEEELVGLEEKALASGAASARVVDLRERFVTHCVWPALRALATYEGRYLLGTSLARPVLAEAQVAFAKELGARYVSHGCTGKGNDQVRFELGFMTLGPELEIIAPWREWEIESREDAIDYAEKAGIPITASRTKIYSRDRNLWHISHEGGSLEDPGTAPPDDVWTWTVDPRQAPDAPQRVMIDFEAGVPVGAFGGQLGPVALIERLNAVGAAHGVGRVDIVENRLVGMKSRGVYETPGGTILYEALRSLRALTMERDLSRTCERLALEYADVVYTGRWFHPLRESLDAFFTAANRDVSGSVTVELYKGRATTVACTSTKSLYSEDLATFGVGTGYDRVDSKGFVRLYGLPGQVAARVHGTDSELDTVRS</sequence>
<dbReference type="InterPro" id="IPR014729">
    <property type="entry name" value="Rossmann-like_a/b/a_fold"/>
</dbReference>
<feature type="binding site" evidence="9">
    <location>
        <begin position="7"/>
        <end position="15"/>
    </location>
    <ligand>
        <name>ATP</name>
        <dbReference type="ChEBI" id="CHEBI:30616"/>
    </ligand>
</feature>
<dbReference type="AlphaFoldDB" id="A0A518BQ04"/>
<feature type="binding site" evidence="9">
    <location>
        <position position="126"/>
    </location>
    <ligand>
        <name>L-citrulline</name>
        <dbReference type="ChEBI" id="CHEBI:57743"/>
    </ligand>
</feature>
<feature type="binding site" evidence="9">
    <location>
        <position position="175"/>
    </location>
    <ligand>
        <name>L-citrulline</name>
        <dbReference type="ChEBI" id="CHEBI:57743"/>
    </ligand>
</feature>
<keyword evidence="7 9" id="KW-0547">Nucleotide-binding</keyword>
<dbReference type="EMBL" id="CP036287">
    <property type="protein sequence ID" value="QDU69052.1"/>
    <property type="molecule type" value="Genomic_DNA"/>
</dbReference>
<comment type="subunit">
    <text evidence="2 9">Homotetramer.</text>
</comment>
<comment type="subcellular location">
    <subcellularLocation>
        <location evidence="9">Cytoplasm</location>
    </subcellularLocation>
</comment>
<dbReference type="GO" id="GO:0004055">
    <property type="term" value="F:argininosuccinate synthase activity"/>
    <property type="evidence" value="ECO:0007669"/>
    <property type="project" value="UniProtKB-UniRule"/>
</dbReference>
<gene>
    <name evidence="9 12" type="primary">argG</name>
    <name evidence="12" type="ORF">Pla133_41680</name>
</gene>